<reference evidence="2 3" key="1">
    <citation type="submission" date="2024-01" db="EMBL/GenBank/DDBJ databases">
        <title>The genomes of 5 underutilized Papilionoideae crops provide insights into root nodulation and disease resistanc.</title>
        <authorList>
            <person name="Jiang F."/>
        </authorList>
    </citation>
    <scope>NUCLEOTIDE SEQUENCE [LARGE SCALE GENOMIC DNA]</scope>
    <source>
        <strain evidence="2">LVBAO_FW01</strain>
        <tissue evidence="2">Leaves</tissue>
    </source>
</reference>
<feature type="chain" id="PRO_5042893149" evidence="1">
    <location>
        <begin position="28"/>
        <end position="89"/>
    </location>
</feature>
<comment type="caution">
    <text evidence="2">The sequence shown here is derived from an EMBL/GenBank/DDBJ whole genome shotgun (WGS) entry which is preliminary data.</text>
</comment>
<dbReference type="PANTHER" id="PTHR35472">
    <property type="match status" value="1"/>
</dbReference>
<dbReference type="PANTHER" id="PTHR35472:SF6">
    <property type="entry name" value="CLAVATA3_ESR (CLE) GENE FAMILY MEMBER MTCLE10"/>
    <property type="match status" value="1"/>
</dbReference>
<dbReference type="Proteomes" id="UP001367508">
    <property type="component" value="Unassembled WGS sequence"/>
</dbReference>
<keyword evidence="1" id="KW-0732">Signal</keyword>
<proteinExistence type="predicted"/>
<evidence type="ECO:0000313" key="3">
    <source>
        <dbReference type="Proteomes" id="UP001367508"/>
    </source>
</evidence>
<dbReference type="AlphaFoldDB" id="A0AAN9KE44"/>
<dbReference type="EMBL" id="JAYMYQ010000008">
    <property type="protein sequence ID" value="KAK7315023.1"/>
    <property type="molecule type" value="Genomic_DNA"/>
</dbReference>
<keyword evidence="3" id="KW-1185">Reference proteome</keyword>
<gene>
    <name evidence="2" type="ORF">VNO77_33555</name>
</gene>
<protein>
    <submittedName>
        <fullName evidence="2">Uncharacterized protein</fullName>
    </submittedName>
</protein>
<feature type="signal peptide" evidence="1">
    <location>
        <begin position="1"/>
        <end position="27"/>
    </location>
</feature>
<evidence type="ECO:0000256" key="1">
    <source>
        <dbReference type="SAM" id="SignalP"/>
    </source>
</evidence>
<evidence type="ECO:0000313" key="2">
    <source>
        <dbReference type="EMBL" id="KAK7315023.1"/>
    </source>
</evidence>
<sequence length="89" mass="10148">MRVHKSRVLIIMFLLFILLILLHLSSCRHISWEEKEETMEGRTRTRTKSRCPFGTITYNSAEIKDKNKVGGFQAVSHTATPGGPNPLHN</sequence>
<dbReference type="InterPro" id="IPR055317">
    <property type="entry name" value="CLE14-like"/>
</dbReference>
<name>A0AAN9KE44_CANGL</name>
<accession>A0AAN9KE44</accession>
<organism evidence="2 3">
    <name type="scientific">Canavalia gladiata</name>
    <name type="common">Sword bean</name>
    <name type="synonym">Dolichos gladiatus</name>
    <dbReference type="NCBI Taxonomy" id="3824"/>
    <lineage>
        <taxon>Eukaryota</taxon>
        <taxon>Viridiplantae</taxon>
        <taxon>Streptophyta</taxon>
        <taxon>Embryophyta</taxon>
        <taxon>Tracheophyta</taxon>
        <taxon>Spermatophyta</taxon>
        <taxon>Magnoliopsida</taxon>
        <taxon>eudicotyledons</taxon>
        <taxon>Gunneridae</taxon>
        <taxon>Pentapetalae</taxon>
        <taxon>rosids</taxon>
        <taxon>fabids</taxon>
        <taxon>Fabales</taxon>
        <taxon>Fabaceae</taxon>
        <taxon>Papilionoideae</taxon>
        <taxon>50 kb inversion clade</taxon>
        <taxon>NPAAA clade</taxon>
        <taxon>indigoferoid/millettioid clade</taxon>
        <taxon>Phaseoleae</taxon>
        <taxon>Canavalia</taxon>
    </lineage>
</organism>